<dbReference type="PROSITE" id="PS51257">
    <property type="entry name" value="PROKAR_LIPOPROTEIN"/>
    <property type="match status" value="1"/>
</dbReference>
<feature type="transmembrane region" description="Helical" evidence="6">
    <location>
        <begin position="156"/>
        <end position="176"/>
    </location>
</feature>
<feature type="transmembrane region" description="Helical" evidence="6">
    <location>
        <begin position="223"/>
        <end position="254"/>
    </location>
</feature>
<feature type="transmembrane region" description="Helical" evidence="6">
    <location>
        <begin position="197"/>
        <end position="217"/>
    </location>
</feature>
<dbReference type="InterPro" id="IPR051533">
    <property type="entry name" value="WaaL-like"/>
</dbReference>
<sequence length="502" mass="52929">MARASSAGAWATAIGSAPWAAACLVLFLAVPQFYLLPEGSTDVAASTVVTILLVPGVLLAARRGSGVELFRLGLFRVLIALLVVRLVALAWSPDPRAGLPLIALLGQFVVTLTLMVQAVRQDGGLLRRIEPWYWPWIVAEALLVLVFRVLPGVEDAFLRSIAGLVSGQNTVAALFNGSPNNVFDEAKSGGVFVNANVAGLFLGVNAIAAFAIATITGSRWTRMVGFVALAAVPVTGSKSATLLAVALPASVLAVRRFTRARRTEAGESGPSRHGSHRRPVGRRLTFWLVGAGLLGVVGAVVLAAELGFTQALAKSFGDRTAIWGFGAEAFLRDPLLGLGYGGWDAGFAAYAREHGIYRSFPPHNVLLAGWAATGLAGLVLIAVFFALTLRLTVRAVNTGGDRHRTFALWATAAVAWTLIHGLGDNTEIFGDIHLIPILSLLVAYLVVGDREESNHHATPHRRDPATSTVPAVRDLHSEPGLGDAQLPPLVRGPRPGPDPTGN</sequence>
<proteinExistence type="predicted"/>
<gene>
    <name evidence="8" type="ORF">GA0070612_0086</name>
</gene>
<feature type="transmembrane region" description="Helical" evidence="6">
    <location>
        <begin position="73"/>
        <end position="91"/>
    </location>
</feature>
<feature type="domain" description="O-antigen ligase-related" evidence="7">
    <location>
        <begin position="226"/>
        <end position="381"/>
    </location>
</feature>
<comment type="subcellular location">
    <subcellularLocation>
        <location evidence="1">Membrane</location>
        <topology evidence="1">Multi-pass membrane protein</topology>
    </subcellularLocation>
</comment>
<feature type="region of interest" description="Disordered" evidence="5">
    <location>
        <begin position="453"/>
        <end position="502"/>
    </location>
</feature>
<keyword evidence="2 6" id="KW-0812">Transmembrane</keyword>
<dbReference type="Proteomes" id="UP000198224">
    <property type="component" value="Chromosome I"/>
</dbReference>
<protein>
    <submittedName>
        <fullName evidence="8">O-antigen ligase like membrane protein</fullName>
    </submittedName>
</protein>
<name>A0A1C4U4J5_9ACTN</name>
<feature type="transmembrane region" description="Helical" evidence="6">
    <location>
        <begin position="43"/>
        <end position="61"/>
    </location>
</feature>
<feature type="transmembrane region" description="Helical" evidence="6">
    <location>
        <begin position="7"/>
        <end position="31"/>
    </location>
</feature>
<dbReference type="GO" id="GO:0016020">
    <property type="term" value="C:membrane"/>
    <property type="evidence" value="ECO:0007669"/>
    <property type="project" value="UniProtKB-SubCell"/>
</dbReference>
<evidence type="ECO:0000256" key="2">
    <source>
        <dbReference type="ARBA" id="ARBA00022692"/>
    </source>
</evidence>
<dbReference type="GO" id="GO:0016874">
    <property type="term" value="F:ligase activity"/>
    <property type="evidence" value="ECO:0007669"/>
    <property type="project" value="UniProtKB-KW"/>
</dbReference>
<feature type="transmembrane region" description="Helical" evidence="6">
    <location>
        <begin position="367"/>
        <end position="393"/>
    </location>
</feature>
<feature type="transmembrane region" description="Helical" evidence="6">
    <location>
        <begin position="405"/>
        <end position="422"/>
    </location>
</feature>
<dbReference type="EMBL" id="LT607409">
    <property type="protein sequence ID" value="SCE66625.1"/>
    <property type="molecule type" value="Genomic_DNA"/>
</dbReference>
<evidence type="ECO:0000259" key="7">
    <source>
        <dbReference type="Pfam" id="PF04932"/>
    </source>
</evidence>
<dbReference type="PANTHER" id="PTHR37422">
    <property type="entry name" value="TEICHURONIC ACID BIOSYNTHESIS PROTEIN TUAE"/>
    <property type="match status" value="1"/>
</dbReference>
<keyword evidence="3 6" id="KW-1133">Transmembrane helix</keyword>
<evidence type="ECO:0000256" key="4">
    <source>
        <dbReference type="ARBA" id="ARBA00023136"/>
    </source>
</evidence>
<evidence type="ECO:0000313" key="8">
    <source>
        <dbReference type="EMBL" id="SCE66625.1"/>
    </source>
</evidence>
<evidence type="ECO:0000256" key="6">
    <source>
        <dbReference type="SAM" id="Phobius"/>
    </source>
</evidence>
<organism evidence="8 9">
    <name type="scientific">Micromonospora chokoriensis</name>
    <dbReference type="NCBI Taxonomy" id="356851"/>
    <lineage>
        <taxon>Bacteria</taxon>
        <taxon>Bacillati</taxon>
        <taxon>Actinomycetota</taxon>
        <taxon>Actinomycetes</taxon>
        <taxon>Micromonosporales</taxon>
        <taxon>Micromonosporaceae</taxon>
        <taxon>Micromonospora</taxon>
    </lineage>
</organism>
<dbReference type="AlphaFoldDB" id="A0A1C4U4J5"/>
<feature type="transmembrane region" description="Helical" evidence="6">
    <location>
        <begin position="131"/>
        <end position="150"/>
    </location>
</feature>
<evidence type="ECO:0000313" key="9">
    <source>
        <dbReference type="Proteomes" id="UP000198224"/>
    </source>
</evidence>
<accession>A0A1C4U4J5</accession>
<dbReference type="Pfam" id="PF04932">
    <property type="entry name" value="Wzy_C"/>
    <property type="match status" value="1"/>
</dbReference>
<dbReference type="PANTHER" id="PTHR37422:SF13">
    <property type="entry name" value="LIPOPOLYSACCHARIDE BIOSYNTHESIS PROTEIN PA4999-RELATED"/>
    <property type="match status" value="1"/>
</dbReference>
<dbReference type="InterPro" id="IPR007016">
    <property type="entry name" value="O-antigen_ligase-rel_domated"/>
</dbReference>
<evidence type="ECO:0000256" key="5">
    <source>
        <dbReference type="SAM" id="MobiDB-lite"/>
    </source>
</evidence>
<feature type="transmembrane region" description="Helical" evidence="6">
    <location>
        <begin position="284"/>
        <end position="304"/>
    </location>
</feature>
<reference evidence="9" key="1">
    <citation type="submission" date="2016-06" db="EMBL/GenBank/DDBJ databases">
        <authorList>
            <person name="Varghese N."/>
            <person name="Submissions Spin"/>
        </authorList>
    </citation>
    <scope>NUCLEOTIDE SEQUENCE [LARGE SCALE GENOMIC DNA]</scope>
    <source>
        <strain evidence="9">DSM 45160</strain>
    </source>
</reference>
<evidence type="ECO:0000256" key="3">
    <source>
        <dbReference type="ARBA" id="ARBA00022989"/>
    </source>
</evidence>
<feature type="compositionally biased region" description="Basic and acidic residues" evidence="5">
    <location>
        <begin position="453"/>
        <end position="464"/>
    </location>
</feature>
<feature type="transmembrane region" description="Helical" evidence="6">
    <location>
        <begin position="428"/>
        <end position="447"/>
    </location>
</feature>
<keyword evidence="4 6" id="KW-0472">Membrane</keyword>
<feature type="transmembrane region" description="Helical" evidence="6">
    <location>
        <begin position="97"/>
        <end position="119"/>
    </location>
</feature>
<keyword evidence="8" id="KW-0436">Ligase</keyword>
<evidence type="ECO:0000256" key="1">
    <source>
        <dbReference type="ARBA" id="ARBA00004141"/>
    </source>
</evidence>
<keyword evidence="9" id="KW-1185">Reference proteome</keyword>